<reference evidence="8 9" key="1">
    <citation type="submission" date="2016-08" db="EMBL/GenBank/DDBJ databases">
        <title>New Insights into Marine Group III Euryarchaeota, from dark to light.</title>
        <authorList>
            <person name="Haro-Moreno J.M."/>
            <person name="Rodriguez-Valera F."/>
            <person name="Lopez-Garcia P."/>
            <person name="Moreira D."/>
            <person name="Martin-Cuadrado A.B."/>
        </authorList>
    </citation>
    <scope>NUCLEOTIDE SEQUENCE [LARGE SCALE GENOMIC DNA]</scope>
    <source>
        <strain evidence="8">CG-Epi1</strain>
    </source>
</reference>
<evidence type="ECO:0000313" key="9">
    <source>
        <dbReference type="Proteomes" id="UP000183080"/>
    </source>
</evidence>
<dbReference type="AlphaFoldDB" id="A0A1J5TGY7"/>
<comment type="caution">
    <text evidence="8">The sequence shown here is derived from an EMBL/GenBank/DDBJ whole genome shotgun (WGS) entry which is preliminary data.</text>
</comment>
<feature type="domain" description="RDD" evidence="7">
    <location>
        <begin position="4"/>
        <end position="70"/>
    </location>
</feature>
<evidence type="ECO:0000256" key="5">
    <source>
        <dbReference type="ARBA" id="ARBA00023136"/>
    </source>
</evidence>
<dbReference type="GO" id="GO:0005886">
    <property type="term" value="C:plasma membrane"/>
    <property type="evidence" value="ECO:0007669"/>
    <property type="project" value="UniProtKB-SubCell"/>
</dbReference>
<comment type="subcellular location">
    <subcellularLocation>
        <location evidence="1">Cell membrane</location>
        <topology evidence="1">Multi-pass membrane protein</topology>
    </subcellularLocation>
</comment>
<evidence type="ECO:0000259" key="7">
    <source>
        <dbReference type="Pfam" id="PF06271"/>
    </source>
</evidence>
<keyword evidence="3 6" id="KW-0812">Transmembrane</keyword>
<feature type="transmembrane region" description="Helical" evidence="6">
    <location>
        <begin position="37"/>
        <end position="57"/>
    </location>
</feature>
<evidence type="ECO:0000256" key="6">
    <source>
        <dbReference type="SAM" id="Phobius"/>
    </source>
</evidence>
<protein>
    <recommendedName>
        <fullName evidence="7">RDD domain-containing protein</fullName>
    </recommendedName>
</protein>
<evidence type="ECO:0000256" key="4">
    <source>
        <dbReference type="ARBA" id="ARBA00022989"/>
    </source>
</evidence>
<keyword evidence="2" id="KW-1003">Cell membrane</keyword>
<organism evidence="8 9">
    <name type="scientific">Marine Group III euryarchaeote CG-Epi1</name>
    <dbReference type="NCBI Taxonomy" id="1888995"/>
    <lineage>
        <taxon>Archaea</taxon>
        <taxon>Methanobacteriati</taxon>
        <taxon>Thermoplasmatota</taxon>
        <taxon>Thermoplasmata</taxon>
        <taxon>Candidatus Thermoprofundales</taxon>
    </lineage>
</organism>
<evidence type="ECO:0000313" key="8">
    <source>
        <dbReference type="EMBL" id="OIR20207.1"/>
    </source>
</evidence>
<proteinExistence type="predicted"/>
<name>A0A1J5TGY7_9ARCH</name>
<keyword evidence="5 6" id="KW-0472">Membrane</keyword>
<dbReference type="Proteomes" id="UP000183080">
    <property type="component" value="Unassembled WGS sequence"/>
</dbReference>
<accession>A0A1J5TGY7</accession>
<dbReference type="PANTHER" id="PTHR36115">
    <property type="entry name" value="PROLINE-RICH ANTIGEN HOMOLOG-RELATED"/>
    <property type="match status" value="1"/>
</dbReference>
<dbReference type="Pfam" id="PF06271">
    <property type="entry name" value="RDD"/>
    <property type="match status" value="1"/>
</dbReference>
<dbReference type="InterPro" id="IPR051791">
    <property type="entry name" value="Pra-immunoreactive"/>
</dbReference>
<gene>
    <name evidence="8" type="ORF">BD935_05105</name>
</gene>
<evidence type="ECO:0000256" key="3">
    <source>
        <dbReference type="ARBA" id="ARBA00022692"/>
    </source>
</evidence>
<evidence type="ECO:0000256" key="2">
    <source>
        <dbReference type="ARBA" id="ARBA00022475"/>
    </source>
</evidence>
<sequence length="90" mass="9948">MEASGYQGTFGKYALGLKVVDKNGQRITMTSSFLRTILYIIGAQAFLLCLGIVMIGFTEYKQGLHDILANTYVVTTYWEGPVPLEDNFGS</sequence>
<dbReference type="EMBL" id="MIZA01000013">
    <property type="protein sequence ID" value="OIR20207.1"/>
    <property type="molecule type" value="Genomic_DNA"/>
</dbReference>
<dbReference type="PANTHER" id="PTHR36115:SF9">
    <property type="entry name" value="LMO1584 PROTEIN"/>
    <property type="match status" value="1"/>
</dbReference>
<evidence type="ECO:0000256" key="1">
    <source>
        <dbReference type="ARBA" id="ARBA00004651"/>
    </source>
</evidence>
<dbReference type="STRING" id="1888995.BD935_05105"/>
<keyword evidence="4 6" id="KW-1133">Transmembrane helix</keyword>
<dbReference type="InterPro" id="IPR010432">
    <property type="entry name" value="RDD"/>
</dbReference>